<dbReference type="SUPFAM" id="SSF51419">
    <property type="entry name" value="PLP-binding barrel"/>
    <property type="match status" value="1"/>
</dbReference>
<dbReference type="GO" id="GO:0005829">
    <property type="term" value="C:cytosol"/>
    <property type="evidence" value="ECO:0007669"/>
    <property type="project" value="TreeGrafter"/>
</dbReference>
<feature type="binding site" evidence="5 7">
    <location>
        <position position="313"/>
    </location>
    <ligand>
        <name>substrate</name>
    </ligand>
</feature>
<evidence type="ECO:0000256" key="4">
    <source>
        <dbReference type="ARBA" id="ARBA00023235"/>
    </source>
</evidence>
<dbReference type="GO" id="GO:0030170">
    <property type="term" value="F:pyridoxal phosphate binding"/>
    <property type="evidence" value="ECO:0007669"/>
    <property type="project" value="UniProtKB-UniRule"/>
</dbReference>
<gene>
    <name evidence="9" type="ORF">HNR31_003154</name>
</gene>
<dbReference type="UniPathway" id="UPA00042">
    <property type="reaction ID" value="UER00497"/>
</dbReference>
<dbReference type="InterPro" id="IPR020622">
    <property type="entry name" value="Ala_racemase_pyridoxalP-BS"/>
</dbReference>
<dbReference type="Proteomes" id="UP000523087">
    <property type="component" value="Unassembled WGS sequence"/>
</dbReference>
<feature type="active site" description="Proton acceptor; specific for L-alanine" evidence="5">
    <location>
        <position position="266"/>
    </location>
</feature>
<dbReference type="NCBIfam" id="TIGR00492">
    <property type="entry name" value="alr"/>
    <property type="match status" value="1"/>
</dbReference>
<comment type="function">
    <text evidence="5">Catalyzes the interconversion of L-alanine and D-alanine. May also act on other amino acids.</text>
</comment>
<comment type="catalytic activity">
    <reaction evidence="1 5">
        <text>L-alanine = D-alanine</text>
        <dbReference type="Rhea" id="RHEA:20249"/>
        <dbReference type="ChEBI" id="CHEBI:57416"/>
        <dbReference type="ChEBI" id="CHEBI:57972"/>
        <dbReference type="EC" id="5.1.1.1"/>
    </reaction>
</comment>
<dbReference type="RefSeq" id="WP_181557066.1">
    <property type="nucleotide sequence ID" value="NZ_JACDUT010000011.1"/>
</dbReference>
<evidence type="ECO:0000313" key="10">
    <source>
        <dbReference type="Proteomes" id="UP000523087"/>
    </source>
</evidence>
<comment type="cofactor">
    <cofactor evidence="2 5 6">
        <name>pyridoxal 5'-phosphate</name>
        <dbReference type="ChEBI" id="CHEBI:597326"/>
    </cofactor>
</comment>
<comment type="caution">
    <text evidence="9">The sequence shown here is derived from an EMBL/GenBank/DDBJ whole genome shotgun (WGS) entry which is preliminary data.</text>
</comment>
<dbReference type="EC" id="5.1.1.1" evidence="5"/>
<dbReference type="InterPro" id="IPR001608">
    <property type="entry name" value="Ala_racemase_N"/>
</dbReference>
<dbReference type="InterPro" id="IPR011079">
    <property type="entry name" value="Ala_racemase_C"/>
</dbReference>
<dbReference type="GO" id="GO:0008784">
    <property type="term" value="F:alanine racemase activity"/>
    <property type="evidence" value="ECO:0007669"/>
    <property type="project" value="UniProtKB-UniRule"/>
</dbReference>
<evidence type="ECO:0000313" key="9">
    <source>
        <dbReference type="EMBL" id="MBA2876359.1"/>
    </source>
</evidence>
<reference evidence="9 10" key="1">
    <citation type="submission" date="2020-07" db="EMBL/GenBank/DDBJ databases">
        <title>Genomic Encyclopedia of Type Strains, Phase IV (KMG-IV): sequencing the most valuable type-strain genomes for metagenomic binning, comparative biology and taxonomic classification.</title>
        <authorList>
            <person name="Goeker M."/>
        </authorList>
    </citation>
    <scope>NUCLEOTIDE SEQUENCE [LARGE SCALE GENOMIC DNA]</scope>
    <source>
        <strain evidence="9 10">DSM 15730</strain>
    </source>
</reference>
<dbReference type="SUPFAM" id="SSF50621">
    <property type="entry name" value="Alanine racemase C-terminal domain-like"/>
    <property type="match status" value="1"/>
</dbReference>
<sequence>MKDSFYRDTWAEIDLDAISHNVSSLREFLGNDVNIMAVVKANAYGHGDVQVAKTALEAGASYLAVAFLDEALALRKKGMEAPILVLGAVRPEYINIAARERITLTVFQTEWLEQAALLYQETIPISFHLKMDTGMGRIGVKDEAETKRIVEMIDQHPYFSLEGVYTHFATADEVNTDYFSFQYQNFLRMLDWLPYKPCFIHCGNSATSLRFPEKVFNMVRFGISMYGLAPSPEIKPYLPYKLKEAFSLHSRIVHVKQLMPGEKVSYGATYTAETEEWVGTVPIGYADGWLRRLQHFHVLVNGTRVPIIGRICMDQLMVRLPEKVPVGTQVTLIGRQGDAYISIDEVAQYLGTINYEIPCTISYRVPRIFLKKKSIMEVRNLVLDGKGYV</sequence>
<dbReference type="FunFam" id="3.20.20.10:FF:000002">
    <property type="entry name" value="Alanine racemase"/>
    <property type="match status" value="1"/>
</dbReference>
<evidence type="ECO:0000256" key="5">
    <source>
        <dbReference type="HAMAP-Rule" id="MF_01201"/>
    </source>
</evidence>
<keyword evidence="4 5" id="KW-0413">Isomerase</keyword>
<dbReference type="InterPro" id="IPR009006">
    <property type="entry name" value="Ala_racemase/Decarboxylase_C"/>
</dbReference>
<dbReference type="PANTHER" id="PTHR30511">
    <property type="entry name" value="ALANINE RACEMASE"/>
    <property type="match status" value="1"/>
</dbReference>
<evidence type="ECO:0000256" key="2">
    <source>
        <dbReference type="ARBA" id="ARBA00001933"/>
    </source>
</evidence>
<dbReference type="PROSITE" id="PS00395">
    <property type="entry name" value="ALANINE_RACEMASE"/>
    <property type="match status" value="1"/>
</dbReference>
<feature type="active site" description="Proton acceptor; specific for D-alanine" evidence="5">
    <location>
        <position position="40"/>
    </location>
</feature>
<organism evidence="9 10">
    <name type="scientific">Thermaerobacillus caldiproteolyticus</name>
    <dbReference type="NCBI Taxonomy" id="247480"/>
    <lineage>
        <taxon>Bacteria</taxon>
        <taxon>Bacillati</taxon>
        <taxon>Bacillota</taxon>
        <taxon>Bacilli</taxon>
        <taxon>Bacillales</taxon>
        <taxon>Anoxybacillaceae</taxon>
        <taxon>Thermaerobacillus</taxon>
    </lineage>
</organism>
<feature type="binding site" evidence="5 7">
    <location>
        <position position="137"/>
    </location>
    <ligand>
        <name>substrate</name>
    </ligand>
</feature>
<dbReference type="GO" id="GO:0030632">
    <property type="term" value="P:D-alanine biosynthetic process"/>
    <property type="evidence" value="ECO:0007669"/>
    <property type="project" value="UniProtKB-UniRule"/>
</dbReference>
<feature type="domain" description="Alanine racemase C-terminal" evidence="8">
    <location>
        <begin position="245"/>
        <end position="370"/>
    </location>
</feature>
<dbReference type="CDD" id="cd00430">
    <property type="entry name" value="PLPDE_III_AR"/>
    <property type="match status" value="1"/>
</dbReference>
<dbReference type="FunFam" id="2.40.37.10:FF:000006">
    <property type="entry name" value="Alanine racemase"/>
    <property type="match status" value="1"/>
</dbReference>
<name>A0A7V9Z9C5_9BACL</name>
<dbReference type="EMBL" id="JACDUT010000011">
    <property type="protein sequence ID" value="MBA2876359.1"/>
    <property type="molecule type" value="Genomic_DNA"/>
</dbReference>
<dbReference type="Gene3D" id="2.40.37.10">
    <property type="entry name" value="Lyase, Ornithine Decarboxylase, Chain A, domain 1"/>
    <property type="match status" value="1"/>
</dbReference>
<dbReference type="Pfam" id="PF00842">
    <property type="entry name" value="Ala_racemase_C"/>
    <property type="match status" value="1"/>
</dbReference>
<dbReference type="HAMAP" id="MF_01201">
    <property type="entry name" value="Ala_racemase"/>
    <property type="match status" value="1"/>
</dbReference>
<dbReference type="PANTHER" id="PTHR30511:SF0">
    <property type="entry name" value="ALANINE RACEMASE, CATABOLIC-RELATED"/>
    <property type="match status" value="1"/>
</dbReference>
<comment type="similarity">
    <text evidence="5">Belongs to the alanine racemase family.</text>
</comment>
<keyword evidence="10" id="KW-1185">Reference proteome</keyword>
<keyword evidence="3 5" id="KW-0663">Pyridoxal phosphate</keyword>
<evidence type="ECO:0000256" key="7">
    <source>
        <dbReference type="PIRSR" id="PIRSR600821-52"/>
    </source>
</evidence>
<dbReference type="Pfam" id="PF01168">
    <property type="entry name" value="Ala_racemase_N"/>
    <property type="match status" value="1"/>
</dbReference>
<proteinExistence type="inferred from homology"/>
<dbReference type="AlphaFoldDB" id="A0A7V9Z9C5"/>
<dbReference type="InterPro" id="IPR029066">
    <property type="entry name" value="PLP-binding_barrel"/>
</dbReference>
<evidence type="ECO:0000256" key="1">
    <source>
        <dbReference type="ARBA" id="ARBA00000316"/>
    </source>
</evidence>
<dbReference type="PRINTS" id="PR00992">
    <property type="entry name" value="ALARACEMASE"/>
</dbReference>
<comment type="pathway">
    <text evidence="5">Amino-acid biosynthesis; D-alanine biosynthesis; D-alanine from L-alanine: step 1/1.</text>
</comment>
<dbReference type="SMART" id="SM01005">
    <property type="entry name" value="Ala_racemase_C"/>
    <property type="match status" value="1"/>
</dbReference>
<dbReference type="InterPro" id="IPR000821">
    <property type="entry name" value="Ala_racemase"/>
</dbReference>
<accession>A0A7V9Z9C5</accession>
<evidence type="ECO:0000256" key="6">
    <source>
        <dbReference type="PIRSR" id="PIRSR600821-50"/>
    </source>
</evidence>
<evidence type="ECO:0000259" key="8">
    <source>
        <dbReference type="SMART" id="SM01005"/>
    </source>
</evidence>
<feature type="modified residue" description="N6-(pyridoxal phosphate)lysine" evidence="5 6">
    <location>
        <position position="40"/>
    </location>
</feature>
<dbReference type="Gene3D" id="3.20.20.10">
    <property type="entry name" value="Alanine racemase"/>
    <property type="match status" value="1"/>
</dbReference>
<dbReference type="GO" id="GO:0009252">
    <property type="term" value="P:peptidoglycan biosynthetic process"/>
    <property type="evidence" value="ECO:0007669"/>
    <property type="project" value="TreeGrafter"/>
</dbReference>
<evidence type="ECO:0000256" key="3">
    <source>
        <dbReference type="ARBA" id="ARBA00022898"/>
    </source>
</evidence>
<protein>
    <recommendedName>
        <fullName evidence="5">Alanine racemase</fullName>
        <ecNumber evidence="5">5.1.1.1</ecNumber>
    </recommendedName>
</protein>